<sequence>MHRFLPLLVLAASCSQAETSGSMSDEAFAQTVLSRAKIGQSLSAAEASLGGLELDCSAVVAKPLPGSVPDLESRTIQCSRPPLPQDQCWQRIELTARKDKIVSISLTFEQLPGSVDGSACGR</sequence>
<organism evidence="1 2">
    <name type="scientific">Luteimonas salinisoli</name>
    <dbReference type="NCBI Taxonomy" id="2752307"/>
    <lineage>
        <taxon>Bacteria</taxon>
        <taxon>Pseudomonadati</taxon>
        <taxon>Pseudomonadota</taxon>
        <taxon>Gammaproteobacteria</taxon>
        <taxon>Lysobacterales</taxon>
        <taxon>Lysobacteraceae</taxon>
        <taxon>Luteimonas</taxon>
    </lineage>
</organism>
<protein>
    <submittedName>
        <fullName evidence="1">Uncharacterized protein</fullName>
    </submittedName>
</protein>
<evidence type="ECO:0000313" key="1">
    <source>
        <dbReference type="EMBL" id="NZA27705.1"/>
    </source>
</evidence>
<gene>
    <name evidence="1" type="ORF">H0E84_15090</name>
</gene>
<dbReference type="AlphaFoldDB" id="A0A853JFS8"/>
<proteinExistence type="predicted"/>
<evidence type="ECO:0000313" key="2">
    <source>
        <dbReference type="Proteomes" id="UP000578091"/>
    </source>
</evidence>
<name>A0A853JFS8_9GAMM</name>
<accession>A0A853JFS8</accession>
<keyword evidence="2" id="KW-1185">Reference proteome</keyword>
<dbReference type="Proteomes" id="UP000578091">
    <property type="component" value="Unassembled WGS sequence"/>
</dbReference>
<comment type="caution">
    <text evidence="1">The sequence shown here is derived from an EMBL/GenBank/DDBJ whole genome shotgun (WGS) entry which is preliminary data.</text>
</comment>
<dbReference type="EMBL" id="JACCKA010000085">
    <property type="protein sequence ID" value="NZA27705.1"/>
    <property type="molecule type" value="Genomic_DNA"/>
</dbReference>
<dbReference type="RefSeq" id="WP_180679472.1">
    <property type="nucleotide sequence ID" value="NZ_JACCKA010000085.1"/>
</dbReference>
<reference evidence="1 2" key="1">
    <citation type="submission" date="2020-07" db="EMBL/GenBank/DDBJ databases">
        <title>Luteimonas sp. SJ-92.</title>
        <authorList>
            <person name="Huang X.-X."/>
            <person name="Xu L."/>
            <person name="Sun J.-Q."/>
        </authorList>
    </citation>
    <scope>NUCLEOTIDE SEQUENCE [LARGE SCALE GENOMIC DNA]</scope>
    <source>
        <strain evidence="1 2">SJ-92</strain>
    </source>
</reference>